<dbReference type="ESTHER" id="fraaa-q0rkm8">
    <property type="family name" value="A85-Mycolyl-transferase"/>
</dbReference>
<dbReference type="GO" id="GO:0016747">
    <property type="term" value="F:acyltransferase activity, transferring groups other than amino-acyl groups"/>
    <property type="evidence" value="ECO:0007669"/>
    <property type="project" value="TreeGrafter"/>
</dbReference>
<dbReference type="eggNOG" id="COG0627">
    <property type="taxonomic scope" value="Bacteria"/>
</dbReference>
<name>Q0RKM8_FRAAA</name>
<dbReference type="PANTHER" id="PTHR48098">
    <property type="entry name" value="ENTEROCHELIN ESTERASE-RELATED"/>
    <property type="match status" value="1"/>
</dbReference>
<dbReference type="AlphaFoldDB" id="Q0RKM8"/>
<dbReference type="PANTHER" id="PTHR48098:SF1">
    <property type="entry name" value="DIACYLGLYCEROL ACYLTRANSFERASE_MYCOLYLTRANSFERASE AG85A"/>
    <property type="match status" value="1"/>
</dbReference>
<dbReference type="KEGG" id="fal:FRAAL3284"/>
<dbReference type="SUPFAM" id="SSF53474">
    <property type="entry name" value="alpha/beta-Hydrolases"/>
    <property type="match status" value="1"/>
</dbReference>
<dbReference type="EMBL" id="CT573213">
    <property type="protein sequence ID" value="CAJ61928.1"/>
    <property type="molecule type" value="Genomic_DNA"/>
</dbReference>
<gene>
    <name evidence="1" type="ordered locus">FRAAL3284</name>
</gene>
<reference evidence="1 2" key="1">
    <citation type="journal article" date="2007" name="Genome Res.">
        <title>Genome characteristics of facultatively symbiotic Frankia sp. strains reflect host range and host plant biogeography.</title>
        <authorList>
            <person name="Normand P."/>
            <person name="Lapierre P."/>
            <person name="Tisa L.S."/>
            <person name="Gogarten J.P."/>
            <person name="Alloisio N."/>
            <person name="Bagnarol E."/>
            <person name="Bassi C.A."/>
            <person name="Berry A.M."/>
            <person name="Bickhart D.M."/>
            <person name="Choisne N."/>
            <person name="Couloux A."/>
            <person name="Cournoyer B."/>
            <person name="Cruveiller S."/>
            <person name="Daubin V."/>
            <person name="Demange N."/>
            <person name="Francino M.P."/>
            <person name="Goltsman E."/>
            <person name="Huang Y."/>
            <person name="Kopp O.R."/>
            <person name="Labarre L."/>
            <person name="Lapidus A."/>
            <person name="Lavire C."/>
            <person name="Marechal J."/>
            <person name="Martinez M."/>
            <person name="Mastronunzio J.E."/>
            <person name="Mullin B.C."/>
            <person name="Niemann J."/>
            <person name="Pujic P."/>
            <person name="Rawnsley T."/>
            <person name="Rouy Z."/>
            <person name="Schenowitz C."/>
            <person name="Sellstedt A."/>
            <person name="Tavares F."/>
            <person name="Tomkins J.P."/>
            <person name="Vallenet D."/>
            <person name="Valverde C."/>
            <person name="Wall L.G."/>
            <person name="Wang Y."/>
            <person name="Medigue C."/>
            <person name="Benson D.R."/>
        </authorList>
    </citation>
    <scope>NUCLEOTIDE SEQUENCE [LARGE SCALE GENOMIC DNA]</scope>
    <source>
        <strain evidence="2">DSM 45986 / CECT 9034 / ACN14a</strain>
    </source>
</reference>
<organism evidence="1 2">
    <name type="scientific">Frankia alni (strain DSM 45986 / CECT 9034 / ACN14a)</name>
    <dbReference type="NCBI Taxonomy" id="326424"/>
    <lineage>
        <taxon>Bacteria</taxon>
        <taxon>Bacillati</taxon>
        <taxon>Actinomycetota</taxon>
        <taxon>Actinomycetes</taxon>
        <taxon>Frankiales</taxon>
        <taxon>Frankiaceae</taxon>
        <taxon>Frankia</taxon>
    </lineage>
</organism>
<protein>
    <recommendedName>
        <fullName evidence="3">Esterase</fullName>
    </recommendedName>
</protein>
<sequence>MAGDARLVDVTIHSTAMNADESVRLLLPTSYDTQPDRTWPVLYLLHGGASSSDMASDHTDWSENTDVESRTAGRNVIVAMPDGGSAGWYSDWVGDPARWETFHTVELRQLLERNYRAGSDRAIAGLSMGGFGALSYAGRHPGDFKAVAAYSGVAHPFGDPQGFQMLLAGSGKDINALWGDPTTTSGAATWQQHDPYYLVDNLASIPVYISSGDGTPGPDDDDPGLVNLETTTNTQSQAVAQHLADAYVAAHPGASGDPLLTTHFYSPGVHTWPYWSRELDASLPTLLTAIDA</sequence>
<evidence type="ECO:0000313" key="1">
    <source>
        <dbReference type="EMBL" id="CAJ61928.1"/>
    </source>
</evidence>
<dbReference type="InterPro" id="IPR050583">
    <property type="entry name" value="Mycobacterial_A85_antigen"/>
</dbReference>
<accession>Q0RKM8</accession>
<dbReference type="Pfam" id="PF00756">
    <property type="entry name" value="Esterase"/>
    <property type="match status" value="1"/>
</dbReference>
<evidence type="ECO:0000313" key="2">
    <source>
        <dbReference type="Proteomes" id="UP000000657"/>
    </source>
</evidence>
<dbReference type="Gene3D" id="3.40.50.1820">
    <property type="entry name" value="alpha/beta hydrolase"/>
    <property type="match status" value="1"/>
</dbReference>
<dbReference type="HOGENOM" id="CLU_026624_0_0_11"/>
<evidence type="ECO:0008006" key="3">
    <source>
        <dbReference type="Google" id="ProtNLM"/>
    </source>
</evidence>
<dbReference type="Proteomes" id="UP000000657">
    <property type="component" value="Chromosome"/>
</dbReference>
<proteinExistence type="predicted"/>
<dbReference type="InterPro" id="IPR000801">
    <property type="entry name" value="Esterase-like"/>
</dbReference>
<dbReference type="STRING" id="326424.FRAAL3284"/>
<keyword evidence="2" id="KW-1185">Reference proteome</keyword>
<dbReference type="InterPro" id="IPR029058">
    <property type="entry name" value="AB_hydrolase_fold"/>
</dbReference>